<evidence type="ECO:0000256" key="13">
    <source>
        <dbReference type="SAM" id="Phobius"/>
    </source>
</evidence>
<dbReference type="PRINTS" id="PR00385">
    <property type="entry name" value="P450"/>
</dbReference>
<evidence type="ECO:0000256" key="2">
    <source>
        <dbReference type="ARBA" id="ARBA00004370"/>
    </source>
</evidence>
<reference evidence="14 15" key="1">
    <citation type="submission" date="2020-03" db="EMBL/GenBank/DDBJ databases">
        <title>Draft Genome Sequence of Cudoniella acicularis.</title>
        <authorList>
            <person name="Buettner E."/>
            <person name="Kellner H."/>
        </authorList>
    </citation>
    <scope>NUCLEOTIDE SEQUENCE [LARGE SCALE GENOMIC DNA]</scope>
    <source>
        <strain evidence="14 15">DSM 108380</strain>
    </source>
</reference>
<evidence type="ECO:0000256" key="10">
    <source>
        <dbReference type="ARBA" id="ARBA00023033"/>
    </source>
</evidence>
<keyword evidence="8" id="KW-0560">Oxidoreductase</keyword>
<dbReference type="EMBL" id="JAAMPI010000662">
    <property type="protein sequence ID" value="KAF4629546.1"/>
    <property type="molecule type" value="Genomic_DNA"/>
</dbReference>
<keyword evidence="11 13" id="KW-0472">Membrane</keyword>
<dbReference type="InterPro" id="IPR001128">
    <property type="entry name" value="Cyt_P450"/>
</dbReference>
<evidence type="ECO:0000256" key="1">
    <source>
        <dbReference type="ARBA" id="ARBA00001971"/>
    </source>
</evidence>
<comment type="subcellular location">
    <subcellularLocation>
        <location evidence="2">Membrane</location>
    </subcellularLocation>
</comment>
<dbReference type="InterPro" id="IPR050121">
    <property type="entry name" value="Cytochrome_P450_monoxygenase"/>
</dbReference>
<dbReference type="SUPFAM" id="SSF48264">
    <property type="entry name" value="Cytochrome P450"/>
    <property type="match status" value="1"/>
</dbReference>
<dbReference type="GO" id="GO:0020037">
    <property type="term" value="F:heme binding"/>
    <property type="evidence" value="ECO:0007669"/>
    <property type="project" value="InterPro"/>
</dbReference>
<evidence type="ECO:0000256" key="8">
    <source>
        <dbReference type="ARBA" id="ARBA00023002"/>
    </source>
</evidence>
<dbReference type="InterPro" id="IPR036396">
    <property type="entry name" value="Cyt_P450_sf"/>
</dbReference>
<feature type="transmembrane region" description="Helical" evidence="13">
    <location>
        <begin position="58"/>
        <end position="79"/>
    </location>
</feature>
<dbReference type="PANTHER" id="PTHR24305">
    <property type="entry name" value="CYTOCHROME P450"/>
    <property type="match status" value="1"/>
</dbReference>
<dbReference type="GO" id="GO:0004497">
    <property type="term" value="F:monooxygenase activity"/>
    <property type="evidence" value="ECO:0007669"/>
    <property type="project" value="UniProtKB-KW"/>
</dbReference>
<dbReference type="GO" id="GO:0016020">
    <property type="term" value="C:membrane"/>
    <property type="evidence" value="ECO:0007669"/>
    <property type="project" value="UniProtKB-SubCell"/>
</dbReference>
<organism evidence="14 15">
    <name type="scientific">Cudoniella acicularis</name>
    <dbReference type="NCBI Taxonomy" id="354080"/>
    <lineage>
        <taxon>Eukaryota</taxon>
        <taxon>Fungi</taxon>
        <taxon>Dikarya</taxon>
        <taxon>Ascomycota</taxon>
        <taxon>Pezizomycotina</taxon>
        <taxon>Leotiomycetes</taxon>
        <taxon>Helotiales</taxon>
        <taxon>Tricladiaceae</taxon>
        <taxon>Cudoniella</taxon>
    </lineage>
</organism>
<comment type="cofactor">
    <cofactor evidence="1 12">
        <name>heme</name>
        <dbReference type="ChEBI" id="CHEBI:30413"/>
    </cofactor>
</comment>
<evidence type="ECO:0000256" key="7">
    <source>
        <dbReference type="ARBA" id="ARBA00022989"/>
    </source>
</evidence>
<evidence type="ECO:0000313" key="15">
    <source>
        <dbReference type="Proteomes" id="UP000566819"/>
    </source>
</evidence>
<dbReference type="OrthoDB" id="6692864at2759"/>
<keyword evidence="6 12" id="KW-0479">Metal-binding</keyword>
<evidence type="ECO:0000313" key="14">
    <source>
        <dbReference type="EMBL" id="KAF4629546.1"/>
    </source>
</evidence>
<keyword evidence="7 13" id="KW-1133">Transmembrane helix</keyword>
<evidence type="ECO:0000256" key="9">
    <source>
        <dbReference type="ARBA" id="ARBA00023004"/>
    </source>
</evidence>
<keyword evidence="9 12" id="KW-0408">Iron</keyword>
<dbReference type="PRINTS" id="PR00463">
    <property type="entry name" value="EP450I"/>
</dbReference>
<dbReference type="AlphaFoldDB" id="A0A8H4W0X2"/>
<dbReference type="Pfam" id="PF00067">
    <property type="entry name" value="p450"/>
    <property type="match status" value="2"/>
</dbReference>
<evidence type="ECO:0000256" key="4">
    <source>
        <dbReference type="ARBA" id="ARBA00022617"/>
    </source>
</evidence>
<dbReference type="Gene3D" id="1.10.630.10">
    <property type="entry name" value="Cytochrome P450"/>
    <property type="match status" value="1"/>
</dbReference>
<evidence type="ECO:0000256" key="11">
    <source>
        <dbReference type="ARBA" id="ARBA00023136"/>
    </source>
</evidence>
<comment type="caution">
    <text evidence="14">The sequence shown here is derived from an EMBL/GenBank/DDBJ whole genome shotgun (WGS) entry which is preliminary data.</text>
</comment>
<dbReference type="InterPro" id="IPR002401">
    <property type="entry name" value="Cyt_P450_E_grp-I"/>
</dbReference>
<evidence type="ECO:0000256" key="6">
    <source>
        <dbReference type="ARBA" id="ARBA00022723"/>
    </source>
</evidence>
<feature type="transmembrane region" description="Helical" evidence="13">
    <location>
        <begin position="7"/>
        <end position="25"/>
    </location>
</feature>
<dbReference type="GO" id="GO:0005506">
    <property type="term" value="F:iron ion binding"/>
    <property type="evidence" value="ECO:0007669"/>
    <property type="project" value="InterPro"/>
</dbReference>
<dbReference type="CDD" id="cd11061">
    <property type="entry name" value="CYP67-like"/>
    <property type="match status" value="1"/>
</dbReference>
<keyword evidence="15" id="KW-1185">Reference proteome</keyword>
<dbReference type="PANTHER" id="PTHR24305:SF112">
    <property type="entry name" value="L-ORNITHINE-N5-MONOOXYGENASE (EUROFUNG)"/>
    <property type="match status" value="1"/>
</dbReference>
<evidence type="ECO:0000256" key="12">
    <source>
        <dbReference type="PIRSR" id="PIRSR602401-1"/>
    </source>
</evidence>
<evidence type="ECO:0000256" key="3">
    <source>
        <dbReference type="ARBA" id="ARBA00010617"/>
    </source>
</evidence>
<accession>A0A8H4W0X2</accession>
<dbReference type="Proteomes" id="UP000566819">
    <property type="component" value="Unassembled WGS sequence"/>
</dbReference>
<feature type="transmembrane region" description="Helical" evidence="13">
    <location>
        <begin position="31"/>
        <end position="51"/>
    </location>
</feature>
<gene>
    <name evidence="14" type="ORF">G7Y89_g8601</name>
</gene>
<dbReference type="GO" id="GO:0016705">
    <property type="term" value="F:oxidoreductase activity, acting on paired donors, with incorporation or reduction of molecular oxygen"/>
    <property type="evidence" value="ECO:0007669"/>
    <property type="project" value="InterPro"/>
</dbReference>
<evidence type="ECO:0000256" key="5">
    <source>
        <dbReference type="ARBA" id="ARBA00022692"/>
    </source>
</evidence>
<keyword evidence="10" id="KW-0503">Monooxygenase</keyword>
<sequence length="570" mass="64846">MSPLLRNALPTSFAAGVLSFLTYFMHGEHHLHVVLYIQLFVGSCLASLVILTQLQQCTLSVAMTLVYQVGVTYLAGLYLSRAFYRLLLSPLNRFPGSKWARLTSFWLPWQNRRSDCFRQLKHLHDTFGPIVRIGPNNLSVAHHKAVQVIYGQGSLCTKAAWYDLTRPMVSLQTFRDSRLHTERRRVWSIAFGDKALRGYEQRLKVYREQLMLHLTESEGQPVNVTRWFNLYSFDFMGDLAFGKPFDMLQQGEHWAIQLLTAGLKPLAFAFPVWFFRVLIAIPGLSRDWWRFIDFCAQRMEQRLRTPVEVPDIMSALSAPLKGKQPSSAEMHLLRGDAQLIVVAGRSVPAKPSFSFTSPPEKKYKYPDTPLMTPSDTTATTLSATIFQLAQHPEQIEKLRKELAPYMTEPNGEVLNEKIANLEHLNAIINEVLRLHPPVPSMLQRKTPPEGIDIDGEFIPGNTVVSCPQYVLGRSSQIYEKPEEFIPERWYLQPDLIKEKKAWAPFSTGTYGCIGKPLALLNIRTTLARLVTQYDITFAPGEDGTSFEGKATEKFTINFGDLMISFKKRGD</sequence>
<proteinExistence type="inferred from homology"/>
<protein>
    <recommendedName>
        <fullName evidence="16">Cytochrome P450</fullName>
    </recommendedName>
</protein>
<keyword evidence="4 12" id="KW-0349">Heme</keyword>
<name>A0A8H4W0X2_9HELO</name>
<feature type="binding site" description="axial binding residue" evidence="12">
    <location>
        <position position="512"/>
    </location>
    <ligand>
        <name>heme</name>
        <dbReference type="ChEBI" id="CHEBI:30413"/>
    </ligand>
    <ligandPart>
        <name>Fe</name>
        <dbReference type="ChEBI" id="CHEBI:18248"/>
    </ligandPart>
</feature>
<comment type="similarity">
    <text evidence="3">Belongs to the cytochrome P450 family.</text>
</comment>
<evidence type="ECO:0008006" key="16">
    <source>
        <dbReference type="Google" id="ProtNLM"/>
    </source>
</evidence>
<keyword evidence="5 13" id="KW-0812">Transmembrane</keyword>